<accession>A0A067SW81</accession>
<dbReference type="InterPro" id="IPR051783">
    <property type="entry name" value="NAD(P)-dependent_oxidoreduct"/>
</dbReference>
<dbReference type="GO" id="GO:0004029">
    <property type="term" value="F:aldehyde dehydrogenase (NAD+) activity"/>
    <property type="evidence" value="ECO:0007669"/>
    <property type="project" value="TreeGrafter"/>
</dbReference>
<gene>
    <name evidence="2" type="ORF">GALMADRAFT_250148</name>
</gene>
<dbReference type="EMBL" id="KL142383">
    <property type="protein sequence ID" value="KDR74322.1"/>
    <property type="molecule type" value="Genomic_DNA"/>
</dbReference>
<dbReference type="PANTHER" id="PTHR48079">
    <property type="entry name" value="PROTEIN YEEZ"/>
    <property type="match status" value="1"/>
</dbReference>
<dbReference type="Proteomes" id="UP000027222">
    <property type="component" value="Unassembled WGS sequence"/>
</dbReference>
<dbReference type="Gene3D" id="3.40.50.720">
    <property type="entry name" value="NAD(P)-binding Rossmann-like Domain"/>
    <property type="match status" value="1"/>
</dbReference>
<evidence type="ECO:0000313" key="2">
    <source>
        <dbReference type="EMBL" id="KDR74322.1"/>
    </source>
</evidence>
<dbReference type="STRING" id="685588.A0A067SW81"/>
<evidence type="ECO:0000259" key="1">
    <source>
        <dbReference type="Pfam" id="PF05368"/>
    </source>
</evidence>
<reference evidence="3" key="1">
    <citation type="journal article" date="2014" name="Proc. Natl. Acad. Sci. U.S.A.">
        <title>Extensive sampling of basidiomycete genomes demonstrates inadequacy of the white-rot/brown-rot paradigm for wood decay fungi.</title>
        <authorList>
            <person name="Riley R."/>
            <person name="Salamov A.A."/>
            <person name="Brown D.W."/>
            <person name="Nagy L.G."/>
            <person name="Floudas D."/>
            <person name="Held B.W."/>
            <person name="Levasseur A."/>
            <person name="Lombard V."/>
            <person name="Morin E."/>
            <person name="Otillar R."/>
            <person name="Lindquist E.A."/>
            <person name="Sun H."/>
            <person name="LaButti K.M."/>
            <person name="Schmutz J."/>
            <person name="Jabbour D."/>
            <person name="Luo H."/>
            <person name="Baker S.E."/>
            <person name="Pisabarro A.G."/>
            <person name="Walton J.D."/>
            <person name="Blanchette R.A."/>
            <person name="Henrissat B."/>
            <person name="Martin F."/>
            <person name="Cullen D."/>
            <person name="Hibbett D.S."/>
            <person name="Grigoriev I.V."/>
        </authorList>
    </citation>
    <scope>NUCLEOTIDE SEQUENCE [LARGE SCALE GENOMIC DNA]</scope>
    <source>
        <strain evidence="3">CBS 339.88</strain>
    </source>
</reference>
<organism evidence="2 3">
    <name type="scientific">Galerina marginata (strain CBS 339.88)</name>
    <dbReference type="NCBI Taxonomy" id="685588"/>
    <lineage>
        <taxon>Eukaryota</taxon>
        <taxon>Fungi</taxon>
        <taxon>Dikarya</taxon>
        <taxon>Basidiomycota</taxon>
        <taxon>Agaricomycotina</taxon>
        <taxon>Agaricomycetes</taxon>
        <taxon>Agaricomycetidae</taxon>
        <taxon>Agaricales</taxon>
        <taxon>Agaricineae</taxon>
        <taxon>Strophariaceae</taxon>
        <taxon>Galerina</taxon>
    </lineage>
</organism>
<protein>
    <recommendedName>
        <fullName evidence="1">NmrA-like domain-containing protein</fullName>
    </recommendedName>
</protein>
<dbReference type="HOGENOM" id="CLU_007383_12_2_1"/>
<dbReference type="InterPro" id="IPR008030">
    <property type="entry name" value="NmrA-like"/>
</dbReference>
<proteinExistence type="predicted"/>
<dbReference type="SUPFAM" id="SSF51735">
    <property type="entry name" value="NAD(P)-binding Rossmann-fold domains"/>
    <property type="match status" value="1"/>
</dbReference>
<dbReference type="PANTHER" id="PTHR48079:SF6">
    <property type="entry name" value="NAD(P)-BINDING DOMAIN-CONTAINING PROTEIN-RELATED"/>
    <property type="match status" value="1"/>
</dbReference>
<evidence type="ECO:0000313" key="3">
    <source>
        <dbReference type="Proteomes" id="UP000027222"/>
    </source>
</evidence>
<sequence>MAPNIQNTIFLLGATGYLGSQFLILLSRRPARFHVVALVRNPSPWKEAKLKSIYQDLTIVEGNLDDSDLIEEEAARAKYVINCASPDHYECIEAILDGLGQQSEDRPGDPPLYIHLSGLGMASDNARGELIDEDNIPRYTDIGFSLDQVPPDNPHVHCDMLVAEAGVRKENPVRTIMAYPGWVYGLGEGMSKTTSALRAFLGASRTLKYAGTWGPGHNSMRNIHVKDCANAILMILEAAVAGRADEGAEGHYFLVSNAPYVTFGEISTVIGDIMFGKGIYTRGGSQPLPPSVANAYGESGWRVLGGNNRVDPQRLKRLGWEATETNRVPLLKSLPLELEVALHEMGY</sequence>
<dbReference type="GO" id="GO:0005737">
    <property type="term" value="C:cytoplasm"/>
    <property type="evidence" value="ECO:0007669"/>
    <property type="project" value="TreeGrafter"/>
</dbReference>
<feature type="domain" description="NmrA-like" evidence="1">
    <location>
        <begin position="7"/>
        <end position="83"/>
    </location>
</feature>
<name>A0A067SW81_GALM3</name>
<dbReference type="AlphaFoldDB" id="A0A067SW81"/>
<dbReference type="Pfam" id="PF05368">
    <property type="entry name" value="NmrA"/>
    <property type="match status" value="1"/>
</dbReference>
<dbReference type="OrthoDB" id="2130169at2759"/>
<dbReference type="InterPro" id="IPR036291">
    <property type="entry name" value="NAD(P)-bd_dom_sf"/>
</dbReference>
<keyword evidence="3" id="KW-1185">Reference proteome</keyword>